<accession>A0A8J8AZH1</accession>
<feature type="compositionally biased region" description="Polar residues" evidence="1">
    <location>
        <begin position="1"/>
        <end position="12"/>
    </location>
</feature>
<evidence type="ECO:0000313" key="4">
    <source>
        <dbReference type="Proteomes" id="UP000675747"/>
    </source>
</evidence>
<comment type="caution">
    <text evidence="2">The sequence shown here is derived from an EMBL/GenBank/DDBJ whole genome shotgun (WGS) entry which is preliminary data.</text>
</comment>
<gene>
    <name evidence="3" type="ORF">KB893_000260</name>
    <name evidence="2" type="ORF">KB893_16455</name>
</gene>
<dbReference type="Proteomes" id="UP000675747">
    <property type="component" value="Unassembled WGS sequence"/>
</dbReference>
<evidence type="ECO:0000313" key="2">
    <source>
        <dbReference type="EMBL" id="MBR0564080.1"/>
    </source>
</evidence>
<evidence type="ECO:0000313" key="3">
    <source>
        <dbReference type="EMBL" id="MBS7455568.1"/>
    </source>
</evidence>
<reference evidence="3 4" key="1">
    <citation type="journal article" date="2021" name="Microbiol. Resour. Announc.">
        <title>Draft Genome Sequence of Coralloluteibacterium stylophorae LMG 29479T.</title>
        <authorList>
            <person name="Karlyshev A.V."/>
            <person name="Kudryashova E.B."/>
            <person name="Ariskina E.V."/>
            <person name="Conroy A.P."/>
            <person name="Abidueva E.Y."/>
        </authorList>
    </citation>
    <scope>NUCLEOTIDE SEQUENCE [LARGE SCALE GENOMIC DNA]</scope>
    <source>
        <strain evidence="3 4">LMG 29479</strain>
    </source>
</reference>
<evidence type="ECO:0000256" key="1">
    <source>
        <dbReference type="SAM" id="MobiDB-lite"/>
    </source>
</evidence>
<dbReference type="RefSeq" id="WP_211927945.1">
    <property type="nucleotide sequence ID" value="NZ_JAGQFT020000001.1"/>
</dbReference>
<proteinExistence type="predicted"/>
<protein>
    <submittedName>
        <fullName evidence="2">Uncharacterized protein</fullName>
    </submittedName>
</protein>
<name>A0A8J8AZH1_9GAMM</name>
<organism evidence="2">
    <name type="scientific">Coralloluteibacterium stylophorae</name>
    <dbReference type="NCBI Taxonomy" id="1776034"/>
    <lineage>
        <taxon>Bacteria</taxon>
        <taxon>Pseudomonadati</taxon>
        <taxon>Pseudomonadota</taxon>
        <taxon>Gammaproteobacteria</taxon>
        <taxon>Lysobacterales</taxon>
        <taxon>Lysobacteraceae</taxon>
        <taxon>Coralloluteibacterium</taxon>
    </lineage>
</organism>
<reference evidence="2" key="2">
    <citation type="submission" date="2021-04" db="EMBL/GenBank/DDBJ databases">
        <authorList>
            <person name="Karlyshev A.V."/>
        </authorList>
    </citation>
    <scope>NUCLEOTIDE SEQUENCE</scope>
    <source>
        <strain evidence="2">LMG 29479</strain>
    </source>
</reference>
<sequence>MSKQNGTPPSVTDDSHAQREYPHSSGDRNTQMTKKPRKETFQGGTQRQPNIDAPNQEKKK</sequence>
<feature type="compositionally biased region" description="Basic and acidic residues" evidence="1">
    <location>
        <begin position="13"/>
        <end position="26"/>
    </location>
</feature>
<feature type="region of interest" description="Disordered" evidence="1">
    <location>
        <begin position="1"/>
        <end position="60"/>
    </location>
</feature>
<dbReference type="EMBL" id="JAGQFT010000233">
    <property type="protein sequence ID" value="MBR0564080.1"/>
    <property type="molecule type" value="Genomic_DNA"/>
</dbReference>
<keyword evidence="4" id="KW-1185">Reference proteome</keyword>
<dbReference type="EMBL" id="JAGQFT020000001">
    <property type="protein sequence ID" value="MBS7455568.1"/>
    <property type="molecule type" value="Genomic_DNA"/>
</dbReference>
<dbReference type="AlphaFoldDB" id="A0A8J8AZH1"/>